<feature type="compositionally biased region" description="Acidic residues" evidence="1">
    <location>
        <begin position="104"/>
        <end position="114"/>
    </location>
</feature>
<feature type="region of interest" description="Disordered" evidence="1">
    <location>
        <begin position="232"/>
        <end position="313"/>
    </location>
</feature>
<comment type="caution">
    <text evidence="2">The sequence shown here is derived from an EMBL/GenBank/DDBJ whole genome shotgun (WGS) entry which is preliminary data.</text>
</comment>
<feature type="region of interest" description="Disordered" evidence="1">
    <location>
        <begin position="45"/>
        <end position="196"/>
    </location>
</feature>
<name>A0ABD1QG98_9LAMI</name>
<feature type="compositionally biased region" description="Basic residues" evidence="1">
    <location>
        <begin position="68"/>
        <end position="78"/>
    </location>
</feature>
<reference evidence="3" key="1">
    <citation type="submission" date="2024-07" db="EMBL/GenBank/DDBJ databases">
        <title>Two chromosome-level genome assemblies of Korean endemic species Abeliophyllum distichum and Forsythia ovata (Oleaceae).</title>
        <authorList>
            <person name="Jang H."/>
        </authorList>
    </citation>
    <scope>NUCLEOTIDE SEQUENCE [LARGE SCALE GENOMIC DNA]</scope>
</reference>
<feature type="compositionally biased region" description="Basic and acidic residues" evidence="1">
    <location>
        <begin position="48"/>
        <end position="63"/>
    </location>
</feature>
<evidence type="ECO:0000313" key="2">
    <source>
        <dbReference type="EMBL" id="KAL2475232.1"/>
    </source>
</evidence>
<sequence length="313" mass="35212">MEVFYMLGKYEAPPPSLYWTGYQVEILKKFKKSFFKRLWETKPTVQVKDNDPKTGEELPRLDPSKLQCKAKTKKRKSKQEKDDKISRSKRHRSSTSVKLVEIVELSDSESDVPDDNVGSDVSDDTMEIECDNVEGVSREELGSNIGPRDGNTGNENDGDKSDNVGDKSGNAGVDNVRDKSENENAGVDRQLDNDGLPKGVYVPEFSANADCNIEVEWKAFLDSHQEDIWNSWEDGFGMNNEVDTQPAEEHIPTQDPQPSAVHVDLEMDDMAGQQGNANDTDYGESDKLQSLESHDELGNTTPTRRRYTFNQHS</sequence>
<dbReference type="EMBL" id="JBFOLK010000011">
    <property type="protein sequence ID" value="KAL2475232.1"/>
    <property type="molecule type" value="Genomic_DNA"/>
</dbReference>
<dbReference type="Proteomes" id="UP001604336">
    <property type="component" value="Unassembled WGS sequence"/>
</dbReference>
<protein>
    <submittedName>
        <fullName evidence="2">Uncharacterized protein</fullName>
    </submittedName>
</protein>
<evidence type="ECO:0000313" key="3">
    <source>
        <dbReference type="Proteomes" id="UP001604336"/>
    </source>
</evidence>
<feature type="compositionally biased region" description="Acidic residues" evidence="1">
    <location>
        <begin position="121"/>
        <end position="132"/>
    </location>
</feature>
<feature type="compositionally biased region" description="Polar residues" evidence="1">
    <location>
        <begin position="298"/>
        <end position="313"/>
    </location>
</feature>
<evidence type="ECO:0000256" key="1">
    <source>
        <dbReference type="SAM" id="MobiDB-lite"/>
    </source>
</evidence>
<gene>
    <name evidence="2" type="ORF">Adt_35968</name>
</gene>
<dbReference type="AlphaFoldDB" id="A0ABD1QG98"/>
<organism evidence="2 3">
    <name type="scientific">Abeliophyllum distichum</name>
    <dbReference type="NCBI Taxonomy" id="126358"/>
    <lineage>
        <taxon>Eukaryota</taxon>
        <taxon>Viridiplantae</taxon>
        <taxon>Streptophyta</taxon>
        <taxon>Embryophyta</taxon>
        <taxon>Tracheophyta</taxon>
        <taxon>Spermatophyta</taxon>
        <taxon>Magnoliopsida</taxon>
        <taxon>eudicotyledons</taxon>
        <taxon>Gunneridae</taxon>
        <taxon>Pentapetalae</taxon>
        <taxon>asterids</taxon>
        <taxon>lamiids</taxon>
        <taxon>Lamiales</taxon>
        <taxon>Oleaceae</taxon>
        <taxon>Forsythieae</taxon>
        <taxon>Abeliophyllum</taxon>
    </lineage>
</organism>
<proteinExistence type="predicted"/>
<accession>A0ABD1QG98</accession>
<keyword evidence="3" id="KW-1185">Reference proteome</keyword>
<feature type="compositionally biased region" description="Basic and acidic residues" evidence="1">
    <location>
        <begin position="284"/>
        <end position="297"/>
    </location>
</feature>